<name>A0ABQ5QH27_9BACT</name>
<feature type="compositionally biased region" description="Basic and acidic residues" evidence="1">
    <location>
        <begin position="219"/>
        <end position="234"/>
    </location>
</feature>
<dbReference type="Proteomes" id="UP001165069">
    <property type="component" value="Unassembled WGS sequence"/>
</dbReference>
<comment type="caution">
    <text evidence="3">The sequence shown here is derived from an EMBL/GenBank/DDBJ whole genome shotgun (WGS) entry which is preliminary data.</text>
</comment>
<dbReference type="RefSeq" id="WP_285576144.1">
    <property type="nucleotide sequence ID" value="NZ_BSDE01000005.1"/>
</dbReference>
<sequence length="240" mass="26141">MNDFHENPNPHIAPPLGPEAALDLTRSILARTSGSPCQRLQDLACAFVDGELEADQSTLVRAHLDHCDACAALVKTLTQTQAVLPNLVELDPGPWFTQRVLRATVHLPPRPAFDLGRAWKQLMHRPRIALEAAYLGAAASLMGVYLPLPLPHLAAKVPALVQPLTQPLGASAQRIAGQVVQAEQRTTASLEAFPLRPRNARSLWQRLSARFKTKIQSFRKAEPRAPKNSAEGKKAPPANP</sequence>
<protein>
    <recommendedName>
        <fullName evidence="2">Putative zinc-finger domain-containing protein</fullName>
    </recommendedName>
</protein>
<evidence type="ECO:0000313" key="3">
    <source>
        <dbReference type="EMBL" id="GLH74169.1"/>
    </source>
</evidence>
<dbReference type="Pfam" id="PF13490">
    <property type="entry name" value="zf-HC2"/>
    <property type="match status" value="1"/>
</dbReference>
<reference evidence="3 4" key="1">
    <citation type="journal article" date="2023" name="Antonie Van Leeuwenhoek">
        <title>Mesoterricola silvestris gen. nov., sp. nov., Mesoterricola sediminis sp. nov., Geothrix oryzae sp. nov., Geothrix edaphica sp. nov., Geothrix rubra sp. nov., and Geothrix limicola sp. nov., six novel members of Acidobacteriota isolated from soils.</title>
        <authorList>
            <person name="Itoh H."/>
            <person name="Sugisawa Y."/>
            <person name="Mise K."/>
            <person name="Xu Z."/>
            <person name="Kuniyasu M."/>
            <person name="Ushijima N."/>
            <person name="Kawano K."/>
            <person name="Kobayashi E."/>
            <person name="Shiratori Y."/>
            <person name="Masuda Y."/>
            <person name="Senoo K."/>
        </authorList>
    </citation>
    <scope>NUCLEOTIDE SEQUENCE [LARGE SCALE GENOMIC DNA]</scope>
    <source>
        <strain evidence="3 4">Red804</strain>
    </source>
</reference>
<dbReference type="InterPro" id="IPR027383">
    <property type="entry name" value="Znf_put"/>
</dbReference>
<dbReference type="Gene3D" id="1.10.10.1320">
    <property type="entry name" value="Anti-sigma factor, zinc-finger domain"/>
    <property type="match status" value="1"/>
</dbReference>
<organism evidence="3 4">
    <name type="scientific">Geothrix limicola</name>
    <dbReference type="NCBI Taxonomy" id="2927978"/>
    <lineage>
        <taxon>Bacteria</taxon>
        <taxon>Pseudomonadati</taxon>
        <taxon>Acidobacteriota</taxon>
        <taxon>Holophagae</taxon>
        <taxon>Holophagales</taxon>
        <taxon>Holophagaceae</taxon>
        <taxon>Geothrix</taxon>
    </lineage>
</organism>
<dbReference type="EMBL" id="BSDE01000005">
    <property type="protein sequence ID" value="GLH74169.1"/>
    <property type="molecule type" value="Genomic_DNA"/>
</dbReference>
<dbReference type="InterPro" id="IPR041916">
    <property type="entry name" value="Anti_sigma_zinc_sf"/>
</dbReference>
<keyword evidence="4" id="KW-1185">Reference proteome</keyword>
<gene>
    <name evidence="3" type="ORF">GETHLI_26710</name>
</gene>
<evidence type="ECO:0000313" key="4">
    <source>
        <dbReference type="Proteomes" id="UP001165069"/>
    </source>
</evidence>
<evidence type="ECO:0000259" key="2">
    <source>
        <dbReference type="Pfam" id="PF13490"/>
    </source>
</evidence>
<proteinExistence type="predicted"/>
<accession>A0ABQ5QH27</accession>
<feature type="region of interest" description="Disordered" evidence="1">
    <location>
        <begin position="216"/>
        <end position="240"/>
    </location>
</feature>
<evidence type="ECO:0000256" key="1">
    <source>
        <dbReference type="SAM" id="MobiDB-lite"/>
    </source>
</evidence>
<feature type="domain" description="Putative zinc-finger" evidence="2">
    <location>
        <begin position="37"/>
        <end position="71"/>
    </location>
</feature>